<dbReference type="RefSeq" id="WP_052353382.1">
    <property type="nucleotide sequence ID" value="NZ_DUIH01000012.1"/>
</dbReference>
<comment type="caution">
    <text evidence="2">The sequence shown here is derived from an EMBL/GenBank/DDBJ whole genome shotgun (WGS) entry which is preliminary data.</text>
</comment>
<evidence type="ECO:0000259" key="1">
    <source>
        <dbReference type="Pfam" id="PF01909"/>
    </source>
</evidence>
<dbReference type="PANTHER" id="PTHR33933">
    <property type="entry name" value="NUCLEOTIDYLTRANSFERASE"/>
    <property type="match status" value="1"/>
</dbReference>
<evidence type="ECO:0000313" key="3">
    <source>
        <dbReference type="Proteomes" id="UP000600363"/>
    </source>
</evidence>
<name>A0A832VXE1_9EURY</name>
<dbReference type="Gene3D" id="3.30.460.10">
    <property type="entry name" value="Beta Polymerase, domain 2"/>
    <property type="match status" value="1"/>
</dbReference>
<dbReference type="PANTHER" id="PTHR33933:SF1">
    <property type="entry name" value="PROTEIN ADENYLYLTRANSFERASE MNTA-RELATED"/>
    <property type="match status" value="1"/>
</dbReference>
<sequence length="104" mass="11951">MKIKEVLEEFKKEIEKLYGDKLKEIMLYGSYARGDATEDSDIDLLIVLEGKVTHGKEIDRMIDIITEINLKYGVLISVYPVSEEDYKKVNSPLLINVRREGIST</sequence>
<protein>
    <submittedName>
        <fullName evidence="2">Nucleotidyltransferase domain-containing protein</fullName>
    </submittedName>
</protein>
<proteinExistence type="predicted"/>
<keyword evidence="2" id="KW-0808">Transferase</keyword>
<dbReference type="CDD" id="cd05403">
    <property type="entry name" value="NT_KNTase_like"/>
    <property type="match status" value="1"/>
</dbReference>
<evidence type="ECO:0000313" key="2">
    <source>
        <dbReference type="EMBL" id="HIH69782.1"/>
    </source>
</evidence>
<dbReference type="EMBL" id="DUIH01000012">
    <property type="protein sequence ID" value="HIH69782.1"/>
    <property type="molecule type" value="Genomic_DNA"/>
</dbReference>
<dbReference type="AlphaFoldDB" id="A0A832VXE1"/>
<dbReference type="SUPFAM" id="SSF81301">
    <property type="entry name" value="Nucleotidyltransferase"/>
    <property type="match status" value="1"/>
</dbReference>
<gene>
    <name evidence="2" type="ORF">HA299_04070</name>
</gene>
<dbReference type="InterPro" id="IPR052548">
    <property type="entry name" value="Type_VII_TA_antitoxin"/>
</dbReference>
<dbReference type="InterPro" id="IPR043519">
    <property type="entry name" value="NT_sf"/>
</dbReference>
<reference evidence="2" key="1">
    <citation type="journal article" date="2020" name="bioRxiv">
        <title>A rank-normalized archaeal taxonomy based on genome phylogeny resolves widespread incomplete and uneven classifications.</title>
        <authorList>
            <person name="Rinke C."/>
            <person name="Chuvochina M."/>
            <person name="Mussig A.J."/>
            <person name="Chaumeil P.-A."/>
            <person name="Waite D.W."/>
            <person name="Whitman W.B."/>
            <person name="Parks D.H."/>
            <person name="Hugenholtz P."/>
        </authorList>
    </citation>
    <scope>NUCLEOTIDE SEQUENCE</scope>
    <source>
        <strain evidence="2">UBA12518</strain>
    </source>
</reference>
<accession>A0A832VXE1</accession>
<organism evidence="2 3">
    <name type="scientific">Methermicoccus shengliensis</name>
    <dbReference type="NCBI Taxonomy" id="660064"/>
    <lineage>
        <taxon>Archaea</taxon>
        <taxon>Methanobacteriati</taxon>
        <taxon>Methanobacteriota</taxon>
        <taxon>Stenosarchaea group</taxon>
        <taxon>Methanomicrobia</taxon>
        <taxon>Methanosarcinales</taxon>
        <taxon>Methermicoccaceae</taxon>
        <taxon>Methermicoccus</taxon>
    </lineage>
</organism>
<feature type="domain" description="Polymerase nucleotidyl transferase" evidence="1">
    <location>
        <begin position="7"/>
        <end position="82"/>
    </location>
</feature>
<dbReference type="InterPro" id="IPR002934">
    <property type="entry name" value="Polymerase_NTP_transf_dom"/>
</dbReference>
<dbReference type="Pfam" id="PF01909">
    <property type="entry name" value="NTP_transf_2"/>
    <property type="match status" value="1"/>
</dbReference>
<dbReference type="Proteomes" id="UP000600363">
    <property type="component" value="Unassembled WGS sequence"/>
</dbReference>
<dbReference type="GO" id="GO:0016779">
    <property type="term" value="F:nucleotidyltransferase activity"/>
    <property type="evidence" value="ECO:0007669"/>
    <property type="project" value="InterPro"/>
</dbReference>